<accession>A0ABP9RTH2</accession>
<proteinExistence type="inferred from homology"/>
<dbReference type="Pfam" id="PF13807">
    <property type="entry name" value="GNVR"/>
    <property type="match status" value="1"/>
</dbReference>
<comment type="caution">
    <text evidence="19">The sequence shown here is derived from an EMBL/GenBank/DDBJ whole genome shotgun (WGS) entry which is preliminary data.</text>
</comment>
<keyword evidence="20" id="KW-1185">Reference proteome</keyword>
<keyword evidence="9" id="KW-0067">ATP-binding</keyword>
<dbReference type="Pfam" id="PF23607">
    <property type="entry name" value="WZC_N"/>
    <property type="match status" value="1"/>
</dbReference>
<comment type="catalytic activity">
    <reaction evidence="13">
        <text>L-tyrosyl-[protein] + ATP = O-phospho-L-tyrosyl-[protein] + ADP + H(+)</text>
        <dbReference type="Rhea" id="RHEA:10596"/>
        <dbReference type="Rhea" id="RHEA-COMP:10136"/>
        <dbReference type="Rhea" id="RHEA-COMP:20101"/>
        <dbReference type="ChEBI" id="CHEBI:15378"/>
        <dbReference type="ChEBI" id="CHEBI:30616"/>
        <dbReference type="ChEBI" id="CHEBI:46858"/>
        <dbReference type="ChEBI" id="CHEBI:61978"/>
        <dbReference type="ChEBI" id="CHEBI:456216"/>
    </reaction>
</comment>
<dbReference type="InterPro" id="IPR027417">
    <property type="entry name" value="P-loop_NTPase"/>
</dbReference>
<organism evidence="19 20">
    <name type="scientific">Ferrimonas gelatinilytica</name>
    <dbReference type="NCBI Taxonomy" id="1255257"/>
    <lineage>
        <taxon>Bacteria</taxon>
        <taxon>Pseudomonadati</taxon>
        <taxon>Pseudomonadota</taxon>
        <taxon>Gammaproteobacteria</taxon>
        <taxon>Alteromonadales</taxon>
        <taxon>Ferrimonadaceae</taxon>
        <taxon>Ferrimonas</taxon>
    </lineage>
</organism>
<evidence type="ECO:0000256" key="14">
    <source>
        <dbReference type="SAM" id="Coils"/>
    </source>
</evidence>
<keyword evidence="5" id="KW-0808">Transferase</keyword>
<evidence type="ECO:0000313" key="19">
    <source>
        <dbReference type="EMBL" id="GAA5186459.1"/>
    </source>
</evidence>
<dbReference type="InterPro" id="IPR050445">
    <property type="entry name" value="Bact_polysacc_biosynth/exp"/>
</dbReference>
<evidence type="ECO:0000313" key="20">
    <source>
        <dbReference type="Proteomes" id="UP001501600"/>
    </source>
</evidence>
<protein>
    <submittedName>
        <fullName evidence="19">Polysaccharide biosynthesis tyrosine autokinase</fullName>
    </submittedName>
</protein>
<keyword evidence="7" id="KW-0547">Nucleotide-binding</keyword>
<feature type="domain" description="Polysaccharide chain length determinant N-terminal" evidence="16">
    <location>
        <begin position="18"/>
        <end position="109"/>
    </location>
</feature>
<evidence type="ECO:0000256" key="13">
    <source>
        <dbReference type="ARBA" id="ARBA00053015"/>
    </source>
</evidence>
<dbReference type="InterPro" id="IPR032807">
    <property type="entry name" value="GNVR"/>
</dbReference>
<keyword evidence="11 15" id="KW-0472">Membrane</keyword>
<keyword evidence="3" id="KW-1003">Cell membrane</keyword>
<keyword evidence="12" id="KW-0829">Tyrosine-protein kinase</keyword>
<sequence length="733" mass="80241">MPTNVSADDRQTRPMDNDEIDLGQLFGHLLDGWKTIAIITAIFAVFGIAYAVLATPKYQADALIQVEPKSSGIPGLSEVSEMFAAESQSVTEIELIKSRMVLGQVVDALDLTTQVAPVRLPVIGNFLARRNQESRPSQLLGYGLGGESIQVGEFSVPKGLLGKPLDLTVETADRYRLTLDGETLLTGTVGKRAQGKGIRLTVTALNAADGTVFKLVKRSRNAAVNDIRADLGISERGSNSGILALSFKGEDPEAIRATLDRIADYYLLQNINRMSAQAANSLDFLDQSLPKVKEELEAAEAALNEYQSQVRTVDMSLETEAILKQVVEYEKRLNDLNIKETEIQQLYTKSHPLYQALIKQRQTLESQKQELTGQIEGLPGVQQTLLGLRRDVEVAQTIYVQLLNRAQELSIVEASTVGTVRIIDKAALAPAPIAPKKALIVVLATLLGGMLSVMLVLVRAMLNRGVETPEELEAAGLSVYATVPKSEYESKLEAEQRKLPLKQRLNGGHALLAVEHPADLTIEALRSLRTSLHFAMLEARNNIIMFSGPAPSVGKSFISANLAAVMAQAGQRVMLIDGDLRRGYMQRVFGLAWDNGLSDHLAGKVEREDAIHRTVVDNLHFMPRGQVPPNPAELLMLPKFTALMTWASENYDMVIIDTPPILAVTDPGIVGTIAGTSIMVVKHQTTALKEIEYSVKRFAASGVKIKGVILNQQEKSRVGGYQYYQYDYERHTG</sequence>
<evidence type="ECO:0000256" key="12">
    <source>
        <dbReference type="ARBA" id="ARBA00023137"/>
    </source>
</evidence>
<dbReference type="PANTHER" id="PTHR32309:SF32">
    <property type="entry name" value="TYROSINE-PROTEIN KINASE ETK-RELATED"/>
    <property type="match status" value="1"/>
</dbReference>
<dbReference type="SUPFAM" id="SSF52540">
    <property type="entry name" value="P-loop containing nucleoside triphosphate hydrolases"/>
    <property type="match status" value="1"/>
</dbReference>
<feature type="coiled-coil region" evidence="14">
    <location>
        <begin position="282"/>
        <end position="374"/>
    </location>
</feature>
<evidence type="ECO:0000256" key="4">
    <source>
        <dbReference type="ARBA" id="ARBA00022519"/>
    </source>
</evidence>
<evidence type="ECO:0000256" key="10">
    <source>
        <dbReference type="ARBA" id="ARBA00022989"/>
    </source>
</evidence>
<feature type="domain" description="AAA" evidence="17">
    <location>
        <begin position="551"/>
        <end position="691"/>
    </location>
</feature>
<dbReference type="Proteomes" id="UP001501600">
    <property type="component" value="Unassembled WGS sequence"/>
</dbReference>
<evidence type="ECO:0000256" key="6">
    <source>
        <dbReference type="ARBA" id="ARBA00022692"/>
    </source>
</evidence>
<dbReference type="InterPro" id="IPR003856">
    <property type="entry name" value="LPS_length_determ_N"/>
</dbReference>
<keyword evidence="10 15" id="KW-1133">Transmembrane helix</keyword>
<evidence type="ECO:0000259" key="17">
    <source>
        <dbReference type="Pfam" id="PF13614"/>
    </source>
</evidence>
<feature type="transmembrane region" description="Helical" evidence="15">
    <location>
        <begin position="35"/>
        <end position="53"/>
    </location>
</feature>
<comment type="similarity">
    <text evidence="2">Belongs to the etk/wzc family.</text>
</comment>
<keyword evidence="4" id="KW-0997">Cell inner membrane</keyword>
<comment type="subcellular location">
    <subcellularLocation>
        <location evidence="1">Cell inner membrane</location>
        <topology evidence="1">Multi-pass membrane protein</topology>
    </subcellularLocation>
</comment>
<gene>
    <name evidence="19" type="ORF">GCM10025772_02040</name>
</gene>
<evidence type="ECO:0000256" key="11">
    <source>
        <dbReference type="ARBA" id="ARBA00023136"/>
    </source>
</evidence>
<dbReference type="Pfam" id="PF13614">
    <property type="entry name" value="AAA_31"/>
    <property type="match status" value="1"/>
</dbReference>
<evidence type="ECO:0000256" key="9">
    <source>
        <dbReference type="ARBA" id="ARBA00022840"/>
    </source>
</evidence>
<reference evidence="20" key="1">
    <citation type="journal article" date="2019" name="Int. J. Syst. Evol. Microbiol.">
        <title>The Global Catalogue of Microorganisms (GCM) 10K type strain sequencing project: providing services to taxonomists for standard genome sequencing and annotation.</title>
        <authorList>
            <consortium name="The Broad Institute Genomics Platform"/>
            <consortium name="The Broad Institute Genome Sequencing Center for Infectious Disease"/>
            <person name="Wu L."/>
            <person name="Ma J."/>
        </authorList>
    </citation>
    <scope>NUCLEOTIDE SEQUENCE [LARGE SCALE GENOMIC DNA]</scope>
    <source>
        <strain evidence="20">JCM 18720</strain>
    </source>
</reference>
<evidence type="ECO:0000256" key="5">
    <source>
        <dbReference type="ARBA" id="ARBA00022679"/>
    </source>
</evidence>
<evidence type="ECO:0000256" key="7">
    <source>
        <dbReference type="ARBA" id="ARBA00022741"/>
    </source>
</evidence>
<evidence type="ECO:0000256" key="3">
    <source>
        <dbReference type="ARBA" id="ARBA00022475"/>
    </source>
</evidence>
<evidence type="ECO:0000259" key="16">
    <source>
        <dbReference type="Pfam" id="PF02706"/>
    </source>
</evidence>
<evidence type="ECO:0000259" key="18">
    <source>
        <dbReference type="Pfam" id="PF13807"/>
    </source>
</evidence>
<feature type="transmembrane region" description="Helical" evidence="15">
    <location>
        <begin position="438"/>
        <end position="462"/>
    </location>
</feature>
<feature type="domain" description="Tyrosine-protein kinase G-rich" evidence="18">
    <location>
        <begin position="381"/>
        <end position="461"/>
    </location>
</feature>
<dbReference type="InterPro" id="IPR005702">
    <property type="entry name" value="Wzc-like_C"/>
</dbReference>
<keyword evidence="6 15" id="KW-0812">Transmembrane</keyword>
<keyword evidence="8" id="KW-0418">Kinase</keyword>
<dbReference type="Pfam" id="PF02706">
    <property type="entry name" value="Wzz"/>
    <property type="match status" value="1"/>
</dbReference>
<evidence type="ECO:0000256" key="1">
    <source>
        <dbReference type="ARBA" id="ARBA00004429"/>
    </source>
</evidence>
<dbReference type="RefSeq" id="WP_345315170.1">
    <property type="nucleotide sequence ID" value="NZ_BAABLF010000001.1"/>
</dbReference>
<dbReference type="Gene3D" id="3.40.50.300">
    <property type="entry name" value="P-loop containing nucleotide triphosphate hydrolases"/>
    <property type="match status" value="1"/>
</dbReference>
<dbReference type="PANTHER" id="PTHR32309">
    <property type="entry name" value="TYROSINE-PROTEIN KINASE"/>
    <property type="match status" value="1"/>
</dbReference>
<name>A0ABP9RTH2_9GAMM</name>
<dbReference type="CDD" id="cd05387">
    <property type="entry name" value="BY-kinase"/>
    <property type="match status" value="1"/>
</dbReference>
<evidence type="ECO:0000256" key="15">
    <source>
        <dbReference type="SAM" id="Phobius"/>
    </source>
</evidence>
<dbReference type="EMBL" id="BAABLF010000001">
    <property type="protein sequence ID" value="GAA5186459.1"/>
    <property type="molecule type" value="Genomic_DNA"/>
</dbReference>
<evidence type="ECO:0000256" key="2">
    <source>
        <dbReference type="ARBA" id="ARBA00008883"/>
    </source>
</evidence>
<evidence type="ECO:0000256" key="8">
    <source>
        <dbReference type="ARBA" id="ARBA00022777"/>
    </source>
</evidence>
<keyword evidence="14" id="KW-0175">Coiled coil</keyword>
<dbReference type="InterPro" id="IPR025669">
    <property type="entry name" value="AAA_dom"/>
</dbReference>
<dbReference type="NCBIfam" id="TIGR01007">
    <property type="entry name" value="eps_fam"/>
    <property type="match status" value="1"/>
</dbReference>